<proteinExistence type="predicted"/>
<reference evidence="4" key="2">
    <citation type="journal article" date="2023" name="Science">
        <title>Genomic signatures of disease resistance in endangered staghorn corals.</title>
        <authorList>
            <person name="Vollmer S.V."/>
            <person name="Selwyn J.D."/>
            <person name="Despard B.A."/>
            <person name="Roesel C.L."/>
        </authorList>
    </citation>
    <scope>NUCLEOTIDE SEQUENCE</scope>
    <source>
        <strain evidence="4">K2</strain>
    </source>
</reference>
<sequence>MNIFAILFFCGLESLSKSLSDPPSVVSADRICKPGPPLKRTPGKTNCLIIGDSVSIGLEFSMSHFLVKRQHQMGCDGYQVQHAPWDDKDGGALDSKYGRQCLSLFLMTVMMEPTTYDVIIFNFGLHDVNYNGEWPEEYTSPADYAKNIGEIKSILISTGAKVGYVLTTPVPYNVSINNLVLEYNDIATNLMNQQPAIPIADLYTWVVEACGDPPYNNCKIAAKQPSPHYSPQGYQYLAQRLIYLVRDLKGKENGRRQDKYSHLNTLHEDTNKFKWMRSAFKDSVACRDKSGQVVTVCPSNSTCCASLFSSSGQGCCLLSQAASCSDGKHCCRAGYGCDPSCSVYQCNCLRNAKNHD</sequence>
<dbReference type="SUPFAM" id="SSF52266">
    <property type="entry name" value="SGNH hydrolase"/>
    <property type="match status" value="1"/>
</dbReference>
<feature type="signal peptide" evidence="2">
    <location>
        <begin position="1"/>
        <end position="20"/>
    </location>
</feature>
<dbReference type="AlphaFoldDB" id="A0AAD9VGL9"/>
<dbReference type="Gene3D" id="2.10.25.160">
    <property type="entry name" value="Granulin"/>
    <property type="match status" value="1"/>
</dbReference>
<protein>
    <recommendedName>
        <fullName evidence="3">Granulins domain-containing protein</fullName>
    </recommendedName>
</protein>
<dbReference type="CDD" id="cd00229">
    <property type="entry name" value="SGNH_hydrolase"/>
    <property type="match status" value="1"/>
</dbReference>
<dbReference type="InterPro" id="IPR036514">
    <property type="entry name" value="SGNH_hydro_sf"/>
</dbReference>
<keyword evidence="5" id="KW-1185">Reference proteome</keyword>
<gene>
    <name evidence="4" type="ORF">P5673_002219</name>
</gene>
<dbReference type="Pfam" id="PF00396">
    <property type="entry name" value="Granulin"/>
    <property type="match status" value="1"/>
</dbReference>
<dbReference type="SMART" id="SM00277">
    <property type="entry name" value="GRAN"/>
    <property type="match status" value="1"/>
</dbReference>
<dbReference type="Proteomes" id="UP001249851">
    <property type="component" value="Unassembled WGS sequence"/>
</dbReference>
<reference evidence="4" key="1">
    <citation type="journal article" date="2023" name="G3 (Bethesda)">
        <title>Whole genome assembly and annotation of the endangered Caribbean coral Acropora cervicornis.</title>
        <authorList>
            <person name="Selwyn J.D."/>
            <person name="Vollmer S.V."/>
        </authorList>
    </citation>
    <scope>NUCLEOTIDE SEQUENCE</scope>
    <source>
        <strain evidence="4">K2</strain>
    </source>
</reference>
<dbReference type="InterPro" id="IPR000118">
    <property type="entry name" value="Granulin"/>
</dbReference>
<keyword evidence="2" id="KW-0732">Signal</keyword>
<evidence type="ECO:0000259" key="3">
    <source>
        <dbReference type="SMART" id="SM00277"/>
    </source>
</evidence>
<dbReference type="EMBL" id="JARQWQ010000003">
    <property type="protein sequence ID" value="KAK2573170.1"/>
    <property type="molecule type" value="Genomic_DNA"/>
</dbReference>
<name>A0AAD9VGL9_ACRCE</name>
<evidence type="ECO:0000313" key="4">
    <source>
        <dbReference type="EMBL" id="KAK2573170.1"/>
    </source>
</evidence>
<feature type="domain" description="Granulins" evidence="3">
    <location>
        <begin position="292"/>
        <end position="348"/>
    </location>
</feature>
<feature type="chain" id="PRO_5042037689" description="Granulins domain-containing protein" evidence="2">
    <location>
        <begin position="21"/>
        <end position="356"/>
    </location>
</feature>
<evidence type="ECO:0000256" key="2">
    <source>
        <dbReference type="SAM" id="SignalP"/>
    </source>
</evidence>
<organism evidence="4 5">
    <name type="scientific">Acropora cervicornis</name>
    <name type="common">Staghorn coral</name>
    <dbReference type="NCBI Taxonomy" id="6130"/>
    <lineage>
        <taxon>Eukaryota</taxon>
        <taxon>Metazoa</taxon>
        <taxon>Cnidaria</taxon>
        <taxon>Anthozoa</taxon>
        <taxon>Hexacorallia</taxon>
        <taxon>Scleractinia</taxon>
        <taxon>Astrocoeniina</taxon>
        <taxon>Acroporidae</taxon>
        <taxon>Acropora</taxon>
    </lineage>
</organism>
<dbReference type="Gene3D" id="3.40.50.1110">
    <property type="entry name" value="SGNH hydrolase"/>
    <property type="match status" value="1"/>
</dbReference>
<evidence type="ECO:0000313" key="5">
    <source>
        <dbReference type="Proteomes" id="UP001249851"/>
    </source>
</evidence>
<accession>A0AAD9VGL9</accession>
<evidence type="ECO:0000256" key="1">
    <source>
        <dbReference type="ARBA" id="ARBA00023157"/>
    </source>
</evidence>
<comment type="caution">
    <text evidence="4">The sequence shown here is derived from an EMBL/GenBank/DDBJ whole genome shotgun (WGS) entry which is preliminary data.</text>
</comment>
<dbReference type="InterPro" id="IPR037277">
    <property type="entry name" value="Granulin_sf"/>
</dbReference>
<keyword evidence="1" id="KW-1015">Disulfide bond</keyword>